<accession>A0ABR8CHR5</accession>
<keyword evidence="1" id="KW-0812">Transmembrane</keyword>
<proteinExistence type="predicted"/>
<evidence type="ECO:0000256" key="1">
    <source>
        <dbReference type="SAM" id="Phobius"/>
    </source>
</evidence>
<dbReference type="InterPro" id="IPR021355">
    <property type="entry name" value="Phage_Syn9_Gp224"/>
</dbReference>
<dbReference type="RefSeq" id="WP_190405219.1">
    <property type="nucleotide sequence ID" value="NZ_JACJRF010000001.1"/>
</dbReference>
<protein>
    <submittedName>
        <fullName evidence="2">DUF2973 domain-containing protein</fullName>
    </submittedName>
</protein>
<dbReference type="Proteomes" id="UP000607281">
    <property type="component" value="Unassembled WGS sequence"/>
</dbReference>
<keyword evidence="3" id="KW-1185">Reference proteome</keyword>
<keyword evidence="1" id="KW-0472">Membrane</keyword>
<reference evidence="2 3" key="1">
    <citation type="journal article" date="2020" name="ISME J.">
        <title>Comparative genomics reveals insights into cyanobacterial evolution and habitat adaptation.</title>
        <authorList>
            <person name="Chen M.Y."/>
            <person name="Teng W.K."/>
            <person name="Zhao L."/>
            <person name="Hu C.X."/>
            <person name="Zhou Y.K."/>
            <person name="Han B.P."/>
            <person name="Song L.R."/>
            <person name="Shu W.S."/>
        </authorList>
    </citation>
    <scope>NUCLEOTIDE SEQUENCE [LARGE SCALE GENOMIC DNA]</scope>
    <source>
        <strain evidence="2 3">FACHB-260</strain>
    </source>
</reference>
<sequence length="116" mass="12810">MLHLLYILAFTILAVIAVANLIRNLIMFSFDRDGMRPGVAGNYSGRNSQVGNQGGFGYVSSNRQITPHPELLDSTGKFIKEPLLVMRSINVEDARQQLDALYESSPGHKSENSEEA</sequence>
<name>A0ABR8CHR5_9NOST</name>
<keyword evidence="1" id="KW-1133">Transmembrane helix</keyword>
<dbReference type="Pfam" id="PF11189">
    <property type="entry name" value="DUF2973"/>
    <property type="match status" value="1"/>
</dbReference>
<comment type="caution">
    <text evidence="2">The sequence shown here is derived from an EMBL/GenBank/DDBJ whole genome shotgun (WGS) entry which is preliminary data.</text>
</comment>
<organism evidence="2 3">
    <name type="scientific">Anabaena subtropica FACHB-260</name>
    <dbReference type="NCBI Taxonomy" id="2692884"/>
    <lineage>
        <taxon>Bacteria</taxon>
        <taxon>Bacillati</taxon>
        <taxon>Cyanobacteriota</taxon>
        <taxon>Cyanophyceae</taxon>
        <taxon>Nostocales</taxon>
        <taxon>Nostocaceae</taxon>
        <taxon>Anabaena</taxon>
    </lineage>
</organism>
<evidence type="ECO:0000313" key="2">
    <source>
        <dbReference type="EMBL" id="MBD2342737.1"/>
    </source>
</evidence>
<feature type="transmembrane region" description="Helical" evidence="1">
    <location>
        <begin position="6"/>
        <end position="26"/>
    </location>
</feature>
<gene>
    <name evidence="2" type="ORF">H6G18_01060</name>
</gene>
<evidence type="ECO:0000313" key="3">
    <source>
        <dbReference type="Proteomes" id="UP000607281"/>
    </source>
</evidence>
<dbReference type="EMBL" id="JACJRF010000001">
    <property type="protein sequence ID" value="MBD2342737.1"/>
    <property type="molecule type" value="Genomic_DNA"/>
</dbReference>